<sequence length="265" mass="29019">MLRSTVLSSFFSTSVNVAICALRSSPMIDFSATRSCNSLMEEEALRAKIQAIKNFLEAKRQSAGRSSAVSTSNDYSGHDHGRYYCRKYAPVHRSWNRFFPPTSTFNMSRMGAKSTNKVWKRNDASVNTTAAAILPSTMEEAHTSWKSKAWRKPVKVPANKRKSMQLQVLRLEGSEYAKANGGFNLVRANVKKSSALNVSPAPTKVSPMPVSRMNSNSVNIGGIKYAVANGGKVLRRCSTEEYKGFAINRPVPISLATKSGAARAA</sequence>
<keyword evidence="2" id="KW-1185">Reference proteome</keyword>
<comment type="caution">
    <text evidence="1">The sequence shown here is derived from an EMBL/GenBank/DDBJ whole genome shotgun (WGS) entry which is preliminary data.</text>
</comment>
<gene>
    <name evidence="1" type="ORF">PsorP6_003798</name>
</gene>
<name>A0ACC0VIV7_9STRA</name>
<dbReference type="EMBL" id="CM047587">
    <property type="protein sequence ID" value="KAI9906315.1"/>
    <property type="molecule type" value="Genomic_DNA"/>
</dbReference>
<protein>
    <submittedName>
        <fullName evidence="1">Uncharacterized protein</fullName>
    </submittedName>
</protein>
<evidence type="ECO:0000313" key="2">
    <source>
        <dbReference type="Proteomes" id="UP001163321"/>
    </source>
</evidence>
<proteinExistence type="predicted"/>
<organism evidence="1 2">
    <name type="scientific">Peronosclerospora sorghi</name>
    <dbReference type="NCBI Taxonomy" id="230839"/>
    <lineage>
        <taxon>Eukaryota</taxon>
        <taxon>Sar</taxon>
        <taxon>Stramenopiles</taxon>
        <taxon>Oomycota</taxon>
        <taxon>Peronosporomycetes</taxon>
        <taxon>Peronosporales</taxon>
        <taxon>Peronosporaceae</taxon>
        <taxon>Peronosclerospora</taxon>
    </lineage>
</organism>
<accession>A0ACC0VIV7</accession>
<reference evidence="1 2" key="1">
    <citation type="journal article" date="2022" name="bioRxiv">
        <title>The genome of the oomycete Peronosclerospora sorghi, a cosmopolitan pathogen of maize and sorghum, is inflated with dispersed pseudogenes.</title>
        <authorList>
            <person name="Fletcher K."/>
            <person name="Martin F."/>
            <person name="Isakeit T."/>
            <person name="Cavanaugh K."/>
            <person name="Magill C."/>
            <person name="Michelmore R."/>
        </authorList>
    </citation>
    <scope>NUCLEOTIDE SEQUENCE [LARGE SCALE GENOMIC DNA]</scope>
    <source>
        <strain evidence="1">P6</strain>
    </source>
</reference>
<dbReference type="Proteomes" id="UP001163321">
    <property type="component" value="Chromosome 8"/>
</dbReference>
<evidence type="ECO:0000313" key="1">
    <source>
        <dbReference type="EMBL" id="KAI9906315.1"/>
    </source>
</evidence>